<accession>A0A9W7KRP0</accession>
<protein>
    <submittedName>
        <fullName evidence="1">Uncharacterized protein</fullName>
    </submittedName>
</protein>
<proteinExistence type="predicted"/>
<evidence type="ECO:0000313" key="1">
    <source>
        <dbReference type="EMBL" id="GMI09111.1"/>
    </source>
</evidence>
<organism evidence="1 2">
    <name type="scientific">Triparma verrucosa</name>
    <dbReference type="NCBI Taxonomy" id="1606542"/>
    <lineage>
        <taxon>Eukaryota</taxon>
        <taxon>Sar</taxon>
        <taxon>Stramenopiles</taxon>
        <taxon>Ochrophyta</taxon>
        <taxon>Bolidophyceae</taxon>
        <taxon>Parmales</taxon>
        <taxon>Triparmaceae</taxon>
        <taxon>Triparma</taxon>
    </lineage>
</organism>
<dbReference type="EMBL" id="BRXX01000393">
    <property type="protein sequence ID" value="GMI09111.1"/>
    <property type="molecule type" value="Genomic_DNA"/>
</dbReference>
<comment type="caution">
    <text evidence="1">The sequence shown here is derived from an EMBL/GenBank/DDBJ whole genome shotgun (WGS) entry which is preliminary data.</text>
</comment>
<gene>
    <name evidence="1" type="ORF">TrVE_jg8077</name>
</gene>
<evidence type="ECO:0000313" key="2">
    <source>
        <dbReference type="Proteomes" id="UP001165160"/>
    </source>
</evidence>
<name>A0A9W7KRP0_9STRA</name>
<reference evidence="2" key="1">
    <citation type="journal article" date="2023" name="Commun. Biol.">
        <title>Genome analysis of Parmales, the sister group of diatoms, reveals the evolutionary specialization of diatoms from phago-mixotrophs to photoautotrophs.</title>
        <authorList>
            <person name="Ban H."/>
            <person name="Sato S."/>
            <person name="Yoshikawa S."/>
            <person name="Yamada K."/>
            <person name="Nakamura Y."/>
            <person name="Ichinomiya M."/>
            <person name="Sato N."/>
            <person name="Blanc-Mathieu R."/>
            <person name="Endo H."/>
            <person name="Kuwata A."/>
            <person name="Ogata H."/>
        </authorList>
    </citation>
    <scope>NUCLEOTIDE SEQUENCE [LARGE SCALE GENOMIC DNA]</scope>
    <source>
        <strain evidence="2">NIES 3699</strain>
    </source>
</reference>
<keyword evidence="2" id="KW-1185">Reference proteome</keyword>
<dbReference type="AlphaFoldDB" id="A0A9W7KRP0"/>
<dbReference type="Proteomes" id="UP001165160">
    <property type="component" value="Unassembled WGS sequence"/>
</dbReference>
<sequence length="141" mass="15671">MLLLGETGFGKSAFVAQLVDERMKDRVVAYHFCSDELKEILEQDKFIYGLFVSLAKIDGFKTQLMKLLGEEPSGADEGLAEGLAEGLFDENSLLTSGKSLRVRMHKACYRTTSCQLCAEWASRRATSRAGRSSSTAWTRPH</sequence>